<reference evidence="1" key="1">
    <citation type="submission" date="2020-05" db="EMBL/GenBank/DDBJ databases">
        <title>Mycena genomes resolve the evolution of fungal bioluminescence.</title>
        <authorList>
            <person name="Tsai I.J."/>
        </authorList>
    </citation>
    <scope>NUCLEOTIDE SEQUENCE</scope>
    <source>
        <strain evidence="1">160909Yilan</strain>
    </source>
</reference>
<organism evidence="1 2">
    <name type="scientific">Mycena sanguinolenta</name>
    <dbReference type="NCBI Taxonomy" id="230812"/>
    <lineage>
        <taxon>Eukaryota</taxon>
        <taxon>Fungi</taxon>
        <taxon>Dikarya</taxon>
        <taxon>Basidiomycota</taxon>
        <taxon>Agaricomycotina</taxon>
        <taxon>Agaricomycetes</taxon>
        <taxon>Agaricomycetidae</taxon>
        <taxon>Agaricales</taxon>
        <taxon>Marasmiineae</taxon>
        <taxon>Mycenaceae</taxon>
        <taxon>Mycena</taxon>
    </lineage>
</organism>
<dbReference type="OrthoDB" id="10047078at2759"/>
<proteinExistence type="predicted"/>
<dbReference type="AlphaFoldDB" id="A0A8H7D1G2"/>
<keyword evidence="2" id="KW-1185">Reference proteome</keyword>
<evidence type="ECO:0000313" key="2">
    <source>
        <dbReference type="Proteomes" id="UP000623467"/>
    </source>
</evidence>
<dbReference type="Proteomes" id="UP000623467">
    <property type="component" value="Unassembled WGS sequence"/>
</dbReference>
<dbReference type="GO" id="GO:0003962">
    <property type="term" value="F:cystathionine gamma-synthase activity"/>
    <property type="evidence" value="ECO:0007669"/>
    <property type="project" value="TreeGrafter"/>
</dbReference>
<dbReference type="InterPro" id="IPR015422">
    <property type="entry name" value="PyrdxlP-dep_Trfase_small"/>
</dbReference>
<dbReference type="EMBL" id="JACAZH010000011">
    <property type="protein sequence ID" value="KAF7355616.1"/>
    <property type="molecule type" value="Genomic_DNA"/>
</dbReference>
<dbReference type="InterPro" id="IPR051750">
    <property type="entry name" value="Trans-sulfuration_enzymes"/>
</dbReference>
<dbReference type="Gene3D" id="3.90.1150.10">
    <property type="entry name" value="Aspartate Aminotransferase, domain 1"/>
    <property type="match status" value="1"/>
</dbReference>
<name>A0A8H7D1G2_9AGAR</name>
<evidence type="ECO:0000313" key="1">
    <source>
        <dbReference type="EMBL" id="KAF7355616.1"/>
    </source>
</evidence>
<dbReference type="PANTHER" id="PTHR42699">
    <property type="match status" value="1"/>
</dbReference>
<protein>
    <submittedName>
        <fullName evidence="1">Putative cystathionine gamma-synthase protein</fullName>
    </submittedName>
</protein>
<comment type="caution">
    <text evidence="1">The sequence shown here is derived from an EMBL/GenBank/DDBJ whole genome shotgun (WGS) entry which is preliminary data.</text>
</comment>
<dbReference type="PANTHER" id="PTHR42699:SF1">
    <property type="entry name" value="CYSTATHIONINE GAMMA-SYNTHASE-RELATED"/>
    <property type="match status" value="1"/>
</dbReference>
<sequence length="209" mass="23281">MPTLWAAALFSTPPPTITRRSKGFTEAFRHEYFAGDAEKLLSNSADHLPRSTILNRNAAAIADLLQVHVGMAGSPVLKVLYPSVSDTVANCAAFMRPATTEFTPGYGYLLSIDFTTLATARAFYDNLHMHHGPHLGAHLTLAFNYNDCVLGKEWEEFKYQVEYGLRTQRREQVRIAVGLEEVGELVPVFEEALKFAVEALKEGETYSRL</sequence>
<dbReference type="GO" id="GO:0019346">
    <property type="term" value="P:transsulfuration"/>
    <property type="evidence" value="ECO:0007669"/>
    <property type="project" value="TreeGrafter"/>
</dbReference>
<gene>
    <name evidence="1" type="ORF">MSAN_01478900</name>
</gene>
<accession>A0A8H7D1G2</accession>